<sequence>MAAAVIQSRRSHPFKLSPQKTVRLSIDLFESHSVADVPYLNFSEKPYSQPEIT</sequence>
<comment type="caution">
    <text evidence="1">The sequence shown here is derived from an EMBL/GenBank/DDBJ whole genome shotgun (WGS) entry which is preliminary data.</text>
</comment>
<accession>A0AAX2HAK4</accession>
<gene>
    <name evidence="1" type="ORF">PLUA15_320018</name>
</gene>
<proteinExistence type="predicted"/>
<name>A0AAX2HAK4_9PSED</name>
<evidence type="ECO:0000313" key="1">
    <source>
        <dbReference type="EMBL" id="SOB53352.1"/>
    </source>
</evidence>
<dbReference type="AlphaFoldDB" id="A0AAX2HAK4"/>
<evidence type="ECO:0000313" key="2">
    <source>
        <dbReference type="Proteomes" id="UP000219564"/>
    </source>
</evidence>
<dbReference type="Proteomes" id="UP000219564">
    <property type="component" value="Unassembled WGS sequence"/>
</dbReference>
<protein>
    <submittedName>
        <fullName evidence="1">Uncharacterized protein</fullName>
    </submittedName>
</protein>
<dbReference type="EMBL" id="OBKZ01000026">
    <property type="protein sequence ID" value="SOB53352.1"/>
    <property type="molecule type" value="Genomic_DNA"/>
</dbReference>
<organism evidence="1 2">
    <name type="scientific">Pseudomonas lundensis</name>
    <dbReference type="NCBI Taxonomy" id="86185"/>
    <lineage>
        <taxon>Bacteria</taxon>
        <taxon>Pseudomonadati</taxon>
        <taxon>Pseudomonadota</taxon>
        <taxon>Gammaproteobacteria</taxon>
        <taxon>Pseudomonadales</taxon>
        <taxon>Pseudomonadaceae</taxon>
        <taxon>Pseudomonas</taxon>
    </lineage>
</organism>
<reference evidence="1 2" key="1">
    <citation type="submission" date="2017-08" db="EMBL/GenBank/DDBJ databases">
        <authorList>
            <person name="Chaillou S."/>
        </authorList>
    </citation>
    <scope>NUCLEOTIDE SEQUENCE [LARGE SCALE GENOMIC DNA]</scope>
    <source>
        <strain evidence="1 2">MFPA15A1205</strain>
    </source>
</reference>